<evidence type="ECO:0000256" key="10">
    <source>
        <dbReference type="ARBA" id="ARBA00033477"/>
    </source>
</evidence>
<dbReference type="Pfam" id="PF17654">
    <property type="entry name" value="Trnau1ap"/>
    <property type="match status" value="1"/>
</dbReference>
<keyword evidence="7 11" id="KW-0694">RNA-binding</keyword>
<dbReference type="GeneID" id="116941566"/>
<keyword evidence="8" id="KW-0648">Protein biosynthesis</keyword>
<dbReference type="GO" id="GO:0001514">
    <property type="term" value="P:selenocysteine incorporation"/>
    <property type="evidence" value="ECO:0007669"/>
    <property type="project" value="TreeGrafter"/>
</dbReference>
<dbReference type="Proteomes" id="UP001318040">
    <property type="component" value="Chromosome 12"/>
</dbReference>
<evidence type="ECO:0000256" key="7">
    <source>
        <dbReference type="ARBA" id="ARBA00022884"/>
    </source>
</evidence>
<evidence type="ECO:0000313" key="14">
    <source>
        <dbReference type="RefSeq" id="XP_032808634.1"/>
    </source>
</evidence>
<evidence type="ECO:0000256" key="5">
    <source>
        <dbReference type="ARBA" id="ARBA00022490"/>
    </source>
</evidence>
<dbReference type="AlphaFoldDB" id="A0AAJ7T0I5"/>
<dbReference type="SUPFAM" id="SSF54928">
    <property type="entry name" value="RNA-binding domain, RBD"/>
    <property type="match status" value="2"/>
</dbReference>
<keyword evidence="9" id="KW-0539">Nucleus</keyword>
<evidence type="ECO:0000256" key="4">
    <source>
        <dbReference type="ARBA" id="ARBA00016598"/>
    </source>
</evidence>
<evidence type="ECO:0000256" key="6">
    <source>
        <dbReference type="ARBA" id="ARBA00022737"/>
    </source>
</evidence>
<evidence type="ECO:0000313" key="13">
    <source>
        <dbReference type="Proteomes" id="UP001318040"/>
    </source>
</evidence>
<dbReference type="CDD" id="cd12610">
    <property type="entry name" value="RRM1_SECp43"/>
    <property type="match status" value="1"/>
</dbReference>
<feature type="domain" description="RRM" evidence="12">
    <location>
        <begin position="107"/>
        <end position="186"/>
    </location>
</feature>
<dbReference type="InterPro" id="IPR041085">
    <property type="entry name" value="TSAP1_C"/>
</dbReference>
<evidence type="ECO:0000256" key="11">
    <source>
        <dbReference type="PROSITE-ProRule" id="PRU00176"/>
    </source>
</evidence>
<sequence>MASLWMGDLDPYMDETFVLNAFASQGESVVTVKIIRNKHTGGPAGYCFVEFSDQSSAERCLHRLNGKALPGSNPQRRFKLNYATHNKQPDGRVVFNPRPQRSQSPEFSIFVGDLSAEVENHHLYNFFLQKYPSCMSGKVITDLSGISRGYGFVRFGEETEQRRALVEMQGASGLGNRPIKLSLATPKSASGAGRSRQEYGQSQGYSYGQYYQPYPNYYTQWGYDQYTGSYSYSMPQYGYTQSSMQCYEDLGDDALEDPEPKLDVDEANLELMEQSEELYHAIMACHWQPLDPPPTSELAA</sequence>
<dbReference type="Gene3D" id="3.30.70.330">
    <property type="match status" value="2"/>
</dbReference>
<dbReference type="Pfam" id="PF00076">
    <property type="entry name" value="RRM_1"/>
    <property type="match status" value="2"/>
</dbReference>
<dbReference type="RefSeq" id="XP_032808634.1">
    <property type="nucleotide sequence ID" value="XM_032952743.1"/>
</dbReference>
<dbReference type="FunFam" id="3.30.70.330:FF:000159">
    <property type="entry name" value="tRNA selenocysteine 1-associated protein 1"/>
    <property type="match status" value="1"/>
</dbReference>
<dbReference type="InterPro" id="IPR035979">
    <property type="entry name" value="RBD_domain_sf"/>
</dbReference>
<dbReference type="PROSITE" id="PS50102">
    <property type="entry name" value="RRM"/>
    <property type="match status" value="2"/>
</dbReference>
<feature type="domain" description="RRM" evidence="12">
    <location>
        <begin position="2"/>
        <end position="85"/>
    </location>
</feature>
<dbReference type="InterPro" id="IPR040434">
    <property type="entry name" value="TSAP1"/>
</dbReference>
<keyword evidence="5" id="KW-0963">Cytoplasm</keyword>
<dbReference type="GO" id="GO:0005737">
    <property type="term" value="C:cytoplasm"/>
    <property type="evidence" value="ECO:0007669"/>
    <property type="project" value="UniProtKB-SubCell"/>
</dbReference>
<dbReference type="CTD" id="54952"/>
<dbReference type="PANTHER" id="PTHR37457">
    <property type="entry name" value="TRNA SELENOCYSTEINE 1-ASSOCIATED PROTEIN 1-RELATED"/>
    <property type="match status" value="1"/>
</dbReference>
<evidence type="ECO:0000259" key="12">
    <source>
        <dbReference type="PROSITE" id="PS50102"/>
    </source>
</evidence>
<evidence type="ECO:0000256" key="8">
    <source>
        <dbReference type="ARBA" id="ARBA00022917"/>
    </source>
</evidence>
<name>A0AAJ7T0I5_PETMA</name>
<gene>
    <name evidence="14" type="primary">LOC116941566</name>
</gene>
<comment type="similarity">
    <text evidence="3">Belongs to the RRM TRSPAP family.</text>
</comment>
<dbReference type="KEGG" id="pmrn:116941566"/>
<dbReference type="InterPro" id="IPR012677">
    <property type="entry name" value="Nucleotide-bd_a/b_plait_sf"/>
</dbReference>
<comment type="subcellular location">
    <subcellularLocation>
        <location evidence="2">Cytoplasm</location>
    </subcellularLocation>
    <subcellularLocation>
        <location evidence="1">Nucleus</location>
    </subcellularLocation>
</comment>
<dbReference type="GO" id="GO:0000049">
    <property type="term" value="F:tRNA binding"/>
    <property type="evidence" value="ECO:0007669"/>
    <property type="project" value="TreeGrafter"/>
</dbReference>
<dbReference type="PANTHER" id="PTHR37457:SF2">
    <property type="entry name" value="TRNA SELENOCYSTEINE 1-ASSOCIATED PROTEIN 1"/>
    <property type="match status" value="1"/>
</dbReference>
<evidence type="ECO:0000256" key="2">
    <source>
        <dbReference type="ARBA" id="ARBA00004496"/>
    </source>
</evidence>
<dbReference type="GO" id="GO:0005634">
    <property type="term" value="C:nucleus"/>
    <property type="evidence" value="ECO:0007669"/>
    <property type="project" value="UniProtKB-SubCell"/>
</dbReference>
<dbReference type="InterPro" id="IPR000504">
    <property type="entry name" value="RRM_dom"/>
</dbReference>
<proteinExistence type="inferred from homology"/>
<evidence type="ECO:0000256" key="9">
    <source>
        <dbReference type="ARBA" id="ARBA00023242"/>
    </source>
</evidence>
<keyword evidence="6" id="KW-0677">Repeat</keyword>
<reference evidence="14" key="1">
    <citation type="submission" date="2025-08" db="UniProtKB">
        <authorList>
            <consortium name="RefSeq"/>
        </authorList>
    </citation>
    <scope>IDENTIFICATION</scope>
    <source>
        <tissue evidence="14">Sperm</tissue>
    </source>
</reference>
<dbReference type="SMART" id="SM00360">
    <property type="entry name" value="RRM"/>
    <property type="match status" value="2"/>
</dbReference>
<evidence type="ECO:0000256" key="3">
    <source>
        <dbReference type="ARBA" id="ARBA00008920"/>
    </source>
</evidence>
<keyword evidence="13" id="KW-1185">Reference proteome</keyword>
<protein>
    <recommendedName>
        <fullName evidence="4">tRNA selenocysteine 1-associated protein 1</fullName>
    </recommendedName>
    <alternativeName>
        <fullName evidence="10">tRNA selenocysteine-associated protein 1</fullName>
    </alternativeName>
</protein>
<evidence type="ECO:0000256" key="1">
    <source>
        <dbReference type="ARBA" id="ARBA00004123"/>
    </source>
</evidence>
<accession>A0AAJ7T0I5</accession>
<organism evidence="13 14">
    <name type="scientific">Petromyzon marinus</name>
    <name type="common">Sea lamprey</name>
    <dbReference type="NCBI Taxonomy" id="7757"/>
    <lineage>
        <taxon>Eukaryota</taxon>
        <taxon>Metazoa</taxon>
        <taxon>Chordata</taxon>
        <taxon>Craniata</taxon>
        <taxon>Vertebrata</taxon>
        <taxon>Cyclostomata</taxon>
        <taxon>Hyperoartia</taxon>
        <taxon>Petromyzontiformes</taxon>
        <taxon>Petromyzontidae</taxon>
        <taxon>Petromyzon</taxon>
    </lineage>
</organism>